<evidence type="ECO:0000313" key="6">
    <source>
        <dbReference type="EMBL" id="MFC4291594.1"/>
    </source>
</evidence>
<evidence type="ECO:0000256" key="1">
    <source>
        <dbReference type="ARBA" id="ARBA00022553"/>
    </source>
</evidence>
<protein>
    <recommendedName>
        <fullName evidence="4">Alkaline phosphatase</fullName>
        <ecNumber evidence="4">3.1.3.1</ecNumber>
    </recommendedName>
</protein>
<dbReference type="PANTHER" id="PTHR10151">
    <property type="entry name" value="ECTONUCLEOTIDE PYROPHOSPHATASE/PHOSPHODIESTERASE"/>
    <property type="match status" value="1"/>
</dbReference>
<evidence type="ECO:0000313" key="7">
    <source>
        <dbReference type="Proteomes" id="UP001595887"/>
    </source>
</evidence>
<evidence type="ECO:0000256" key="2">
    <source>
        <dbReference type="ARBA" id="ARBA00022723"/>
    </source>
</evidence>
<reference evidence="7" key="1">
    <citation type="journal article" date="2019" name="Int. J. Syst. Evol. Microbiol.">
        <title>The Global Catalogue of Microorganisms (GCM) 10K type strain sequencing project: providing services to taxonomists for standard genome sequencing and annotation.</title>
        <authorList>
            <consortium name="The Broad Institute Genomics Platform"/>
            <consortium name="The Broad Institute Genome Sequencing Center for Infectious Disease"/>
            <person name="Wu L."/>
            <person name="Ma J."/>
        </authorList>
    </citation>
    <scope>NUCLEOTIDE SEQUENCE [LARGE SCALE GENOMIC DNA]</scope>
    <source>
        <strain evidence="7">CECT 8531</strain>
    </source>
</reference>
<dbReference type="CDD" id="cd16016">
    <property type="entry name" value="AP-SPAP"/>
    <property type="match status" value="1"/>
</dbReference>
<name>A0ABV8REA4_9SPHN</name>
<comment type="caution">
    <text evidence="6">The sequence shown here is derived from an EMBL/GenBank/DDBJ whole genome shotgun (WGS) entry which is preliminary data.</text>
</comment>
<keyword evidence="4" id="KW-0862">Zinc</keyword>
<dbReference type="InterPro" id="IPR002591">
    <property type="entry name" value="Phosphodiest/P_Trfase"/>
</dbReference>
<dbReference type="SUPFAM" id="SSF53649">
    <property type="entry name" value="Alkaline phosphatase-like"/>
    <property type="match status" value="1"/>
</dbReference>
<dbReference type="Pfam" id="PF01663">
    <property type="entry name" value="Phosphodiest"/>
    <property type="match status" value="1"/>
</dbReference>
<feature type="signal peptide" evidence="5">
    <location>
        <begin position="1"/>
        <end position="25"/>
    </location>
</feature>
<proteinExistence type="predicted"/>
<dbReference type="PIRSF" id="PIRSF031924">
    <property type="entry name" value="Pi-irrepressible_AP"/>
    <property type="match status" value="1"/>
</dbReference>
<keyword evidence="3 5" id="KW-0732">Signal</keyword>
<comment type="cofactor">
    <cofactor evidence="4">
        <name>Zn(2+)</name>
        <dbReference type="ChEBI" id="CHEBI:29105"/>
    </cofactor>
    <text evidence="4">Binds 2 Zn(2+) ions.</text>
</comment>
<dbReference type="Gene3D" id="3.40.720.10">
    <property type="entry name" value="Alkaline Phosphatase, subunit A"/>
    <property type="match status" value="1"/>
</dbReference>
<accession>A0ABV8REA4</accession>
<gene>
    <name evidence="6" type="ORF">ACFOWX_04105</name>
</gene>
<dbReference type="Proteomes" id="UP001595887">
    <property type="component" value="Unassembled WGS sequence"/>
</dbReference>
<feature type="chain" id="PRO_5045220041" description="Alkaline phosphatase" evidence="5">
    <location>
        <begin position="26"/>
        <end position="565"/>
    </location>
</feature>
<dbReference type="InterPro" id="IPR026263">
    <property type="entry name" value="Alkaline_phosphatase_prok"/>
</dbReference>
<keyword evidence="1" id="KW-0597">Phosphoprotein</keyword>
<sequence length="565" mass="60324">MTANIFRSSLSVIALLCAAPMPVTAQTVVYQAGAPIADAAPPADNAPPKLIVAISVDQFSADLFAEYRREFTGGLQRLQEGAVFPSGYQAQSATETCPGHSTILTGVYPARSGIIANDWIDLNTGREDKGIYCAEDESVPGSNSDKYTVSDVHLLVPTLGERMKKANAASRVVSVAGKDRAAVMMGGHDVDELWWWDNDSKKFTSYAGRAVPPAVRKVNSQVQTAIASATSDEKLPGFCQAHSRAVAIDDGKTVGTGRFARAAGDARGFRASPYSDMALFGLATGLVADMKLGQGEATDLIAIGASATDYVGHTYGTSGSEMCLNLLVLDNTLEVFFRALDEQGTDYAVVLTADHGGHDLPERLRSHAVPEAQRITASIAPEVMGAAIASKLKLARQPLNSRGVGDVWIDKDLDAKTKARVLDEALAAYRAHPMVAAAFSRAELLATKVPAAGTPPESWSLIERARATFHPDRSGDFYVALKPRITPIPDTKRGTVATHGSIWDYDRRVPILFWRSGMARFEQPLSVSTVDIAPTLAALIKLPVETNAFDGRCLDLDASEGTSCE</sequence>
<keyword evidence="7" id="KW-1185">Reference proteome</keyword>
<evidence type="ECO:0000256" key="5">
    <source>
        <dbReference type="SAM" id="SignalP"/>
    </source>
</evidence>
<evidence type="ECO:0000256" key="4">
    <source>
        <dbReference type="PIRNR" id="PIRNR031924"/>
    </source>
</evidence>
<organism evidence="6 7">
    <name type="scientific">Sphingorhabdus arenilitoris</name>
    <dbReference type="NCBI Taxonomy" id="1490041"/>
    <lineage>
        <taxon>Bacteria</taxon>
        <taxon>Pseudomonadati</taxon>
        <taxon>Pseudomonadota</taxon>
        <taxon>Alphaproteobacteria</taxon>
        <taxon>Sphingomonadales</taxon>
        <taxon>Sphingomonadaceae</taxon>
        <taxon>Sphingorhabdus</taxon>
    </lineage>
</organism>
<dbReference type="EC" id="3.1.3.1" evidence="4"/>
<comment type="function">
    <text evidence="4">Alkaline phosphatase with broad substrate specificity.</text>
</comment>
<dbReference type="RefSeq" id="WP_381421598.1">
    <property type="nucleotide sequence ID" value="NZ_JBHSDH010000013.1"/>
</dbReference>
<dbReference type="EMBL" id="JBHSDH010000013">
    <property type="protein sequence ID" value="MFC4291594.1"/>
    <property type="molecule type" value="Genomic_DNA"/>
</dbReference>
<dbReference type="Gene3D" id="3.30.1360.150">
    <property type="match status" value="1"/>
</dbReference>
<evidence type="ECO:0000256" key="3">
    <source>
        <dbReference type="ARBA" id="ARBA00022729"/>
    </source>
</evidence>
<keyword evidence="2 4" id="KW-0479">Metal-binding</keyword>
<comment type="catalytic activity">
    <reaction evidence="4">
        <text>a phosphate monoester + H2O = an alcohol + phosphate</text>
        <dbReference type="Rhea" id="RHEA:15017"/>
        <dbReference type="ChEBI" id="CHEBI:15377"/>
        <dbReference type="ChEBI" id="CHEBI:30879"/>
        <dbReference type="ChEBI" id="CHEBI:43474"/>
        <dbReference type="ChEBI" id="CHEBI:67140"/>
        <dbReference type="EC" id="3.1.3.1"/>
    </reaction>
</comment>
<dbReference type="InterPro" id="IPR017850">
    <property type="entry name" value="Alkaline_phosphatase_core_sf"/>
</dbReference>
<dbReference type="PANTHER" id="PTHR10151:SF120">
    <property type="entry name" value="BIS(5'-ADENOSYL)-TRIPHOSPHATASE"/>
    <property type="match status" value="1"/>
</dbReference>